<proteinExistence type="predicted"/>
<accession>A0A3E1YBP0</accession>
<dbReference type="OrthoDB" id="7596925at2"/>
<dbReference type="RefSeq" id="WP_116975684.1">
    <property type="nucleotide sequence ID" value="NZ_QPMM01000004.1"/>
</dbReference>
<comment type="caution">
    <text evidence="1">The sequence shown here is derived from an EMBL/GenBank/DDBJ whole genome shotgun (WGS) entry which is preliminary data.</text>
</comment>
<gene>
    <name evidence="1" type="ORF">DVR12_10800</name>
</gene>
<dbReference type="AlphaFoldDB" id="A0A3E1YBP0"/>
<evidence type="ECO:0000313" key="1">
    <source>
        <dbReference type="EMBL" id="RFS23493.1"/>
    </source>
</evidence>
<protein>
    <submittedName>
        <fullName evidence="1">Uncharacterized protein</fullName>
    </submittedName>
</protein>
<dbReference type="Proteomes" id="UP000260644">
    <property type="component" value="Unassembled WGS sequence"/>
</dbReference>
<sequence length="91" mass="10512">MDRYTFFMEFRGGLYISQVKEVNLRTAIVLWSESLDITEIKFMKEKGKLELQRVLQNEDPTPIDGVPNVWILHTIIKAGFVTIHAIKTADC</sequence>
<name>A0A3E1YBP0_9BACT</name>
<organism evidence="1 2">
    <name type="scientific">Chitinophaga silvatica</name>
    <dbReference type="NCBI Taxonomy" id="2282649"/>
    <lineage>
        <taxon>Bacteria</taxon>
        <taxon>Pseudomonadati</taxon>
        <taxon>Bacteroidota</taxon>
        <taxon>Chitinophagia</taxon>
        <taxon>Chitinophagales</taxon>
        <taxon>Chitinophagaceae</taxon>
        <taxon>Chitinophaga</taxon>
    </lineage>
</organism>
<keyword evidence="2" id="KW-1185">Reference proteome</keyword>
<dbReference type="EMBL" id="QPMM01000004">
    <property type="protein sequence ID" value="RFS23493.1"/>
    <property type="molecule type" value="Genomic_DNA"/>
</dbReference>
<reference evidence="1 2" key="1">
    <citation type="submission" date="2018-07" db="EMBL/GenBank/DDBJ databases">
        <title>Chitinophaga K2CV101002-2 sp. nov., isolated from a monsoon evergreen broad-leaved forest soil.</title>
        <authorList>
            <person name="Lv Y."/>
        </authorList>
    </citation>
    <scope>NUCLEOTIDE SEQUENCE [LARGE SCALE GENOMIC DNA]</scope>
    <source>
        <strain evidence="1 2">GDMCC 1.1288</strain>
    </source>
</reference>
<evidence type="ECO:0000313" key="2">
    <source>
        <dbReference type="Proteomes" id="UP000260644"/>
    </source>
</evidence>